<keyword evidence="5 6" id="KW-0408">Iron</keyword>
<dbReference type="InterPro" id="IPR036396">
    <property type="entry name" value="Cyt_P450_sf"/>
</dbReference>
<evidence type="ECO:0000256" key="2">
    <source>
        <dbReference type="ARBA" id="ARBA00010617"/>
    </source>
</evidence>
<dbReference type="GO" id="GO:0016705">
    <property type="term" value="F:oxidoreductase activity, acting on paired donors, with incorporation or reduction of molecular oxygen"/>
    <property type="evidence" value="ECO:0007669"/>
    <property type="project" value="InterPro"/>
</dbReference>
<dbReference type="SUPFAM" id="SSF48264">
    <property type="entry name" value="Cytochrome P450"/>
    <property type="match status" value="1"/>
</dbReference>
<dbReference type="GO" id="GO:0005506">
    <property type="term" value="F:iron ion binding"/>
    <property type="evidence" value="ECO:0007669"/>
    <property type="project" value="InterPro"/>
</dbReference>
<keyword evidence="8" id="KW-0472">Membrane</keyword>
<keyword evidence="8" id="KW-0812">Transmembrane</keyword>
<accession>A0AA86M9L2</accession>
<dbReference type="AlphaFoldDB" id="A0AA86M9L2"/>
<evidence type="ECO:0000256" key="4">
    <source>
        <dbReference type="ARBA" id="ARBA00023002"/>
    </source>
</evidence>
<feature type="transmembrane region" description="Helical" evidence="8">
    <location>
        <begin position="6"/>
        <end position="23"/>
    </location>
</feature>
<evidence type="ECO:0000256" key="8">
    <source>
        <dbReference type="SAM" id="Phobius"/>
    </source>
</evidence>
<dbReference type="Pfam" id="PF00067">
    <property type="entry name" value="p450"/>
    <property type="match status" value="1"/>
</dbReference>
<dbReference type="PANTHER" id="PTHR46206">
    <property type="entry name" value="CYTOCHROME P450"/>
    <property type="match status" value="1"/>
</dbReference>
<keyword evidence="7 9" id="KW-0503">Monooxygenase</keyword>
<evidence type="ECO:0000256" key="3">
    <source>
        <dbReference type="ARBA" id="ARBA00022723"/>
    </source>
</evidence>
<evidence type="ECO:0000256" key="6">
    <source>
        <dbReference type="PIRSR" id="PIRSR602403-1"/>
    </source>
</evidence>
<dbReference type="PRINTS" id="PR00465">
    <property type="entry name" value="EP450IV"/>
</dbReference>
<keyword evidence="4 7" id="KW-0560">Oxidoreductase</keyword>
<proteinExistence type="evidence at transcript level"/>
<dbReference type="InterPro" id="IPR001128">
    <property type="entry name" value="Cyt_P450"/>
</dbReference>
<dbReference type="CDD" id="cd11041">
    <property type="entry name" value="CYP503A1-like"/>
    <property type="match status" value="1"/>
</dbReference>
<organism evidence="9">
    <name type="scientific">Trametes versicolor</name>
    <name type="common">White-rot fungus</name>
    <name type="synonym">Coriolus versicolor</name>
    <dbReference type="NCBI Taxonomy" id="5325"/>
    <lineage>
        <taxon>Eukaryota</taxon>
        <taxon>Fungi</taxon>
        <taxon>Dikarya</taxon>
        <taxon>Basidiomycota</taxon>
        <taxon>Agaricomycotina</taxon>
        <taxon>Agaricomycetes</taxon>
        <taxon>Polyporales</taxon>
        <taxon>Polyporaceae</taxon>
        <taxon>Trametes</taxon>
    </lineage>
</organism>
<name>A0AA86M9L2_TRAVE</name>
<keyword evidence="8" id="KW-1133">Transmembrane helix</keyword>
<protein>
    <submittedName>
        <fullName evidence="9">Cytochrome P450 monooxygenase</fullName>
    </submittedName>
</protein>
<dbReference type="InterPro" id="IPR002403">
    <property type="entry name" value="Cyt_P450_E_grp-IV"/>
</dbReference>
<dbReference type="PROSITE" id="PS00086">
    <property type="entry name" value="CYTOCHROME_P450"/>
    <property type="match status" value="1"/>
</dbReference>
<gene>
    <name evidence="9" type="primary">CYP512CN1</name>
</gene>
<evidence type="ECO:0000256" key="5">
    <source>
        <dbReference type="ARBA" id="ARBA00023004"/>
    </source>
</evidence>
<evidence type="ECO:0000256" key="1">
    <source>
        <dbReference type="ARBA" id="ARBA00001971"/>
    </source>
</evidence>
<comment type="cofactor">
    <cofactor evidence="1 6">
        <name>heme</name>
        <dbReference type="ChEBI" id="CHEBI:30413"/>
    </cofactor>
</comment>
<dbReference type="GO" id="GO:0004497">
    <property type="term" value="F:monooxygenase activity"/>
    <property type="evidence" value="ECO:0007669"/>
    <property type="project" value="UniProtKB-KW"/>
</dbReference>
<dbReference type="Gene3D" id="1.10.630.10">
    <property type="entry name" value="Cytochrome P450"/>
    <property type="match status" value="1"/>
</dbReference>
<evidence type="ECO:0000256" key="7">
    <source>
        <dbReference type="RuleBase" id="RU000461"/>
    </source>
</evidence>
<keyword evidence="3 6" id="KW-0479">Metal-binding</keyword>
<keyword evidence="6 7" id="KW-0349">Heme</keyword>
<sequence>MIDSALVPDLWAGVAIFVVLYLVKWRLDPLYHIPTVGGTSLPLLSYIGARKFVHRGKDVIQEGYRKHHGRAFKVPMMDKWKVFVSSPELLDDIRRRPDDEVSLTESVEADLQIRNIVDREVVDNPYHIDIIKEKLTRSLPAVLPHVVDELRLAVPEHIPAVSGEWTEVNVLGAFRQIVARASNRVFVGEPLCRNEEFLALMIRFAVDLWKDRARLGWFPQFLKPYLSMSYSLARRSLRRNKEILQPVIDERKVMMEKWGDDWTDKPNDMLQWFIEAQETEDQYQKVADKIVLTNFAAIHTSSITGSVSFLWLADHPQYIEPIRDEIEEVVSRNGWTKAALGKMWKLDSLLKESQRRQGFNLASLRRKVMKDITLCDGTVLPRGTDVVAAAYDIHHNAAKYEDPYVFDPFRFSRMRAESEEERVKNQFVNTSVDYIPFGHGKHACPGRFFAANELKALLAYLILNYDFKMGGDGHAGPLTYQGLLVIPPANPMVKFRKREPTHHGIATQHVMSHD</sequence>
<evidence type="ECO:0000313" key="9">
    <source>
        <dbReference type="EMBL" id="BED42928.1"/>
    </source>
</evidence>
<feature type="binding site" description="axial binding residue" evidence="6">
    <location>
        <position position="444"/>
    </location>
    <ligand>
        <name>heme</name>
        <dbReference type="ChEBI" id="CHEBI:30413"/>
    </ligand>
    <ligandPart>
        <name>Fe</name>
        <dbReference type="ChEBI" id="CHEBI:18248"/>
    </ligandPart>
</feature>
<reference evidence="9" key="1">
    <citation type="submission" date="2023-03" db="EMBL/GenBank/DDBJ databases">
        <title>cytochrome P450 monooxygenase from Trametes versicolor.</title>
        <authorList>
            <person name="Ichinose H."/>
        </authorList>
    </citation>
    <scope>NUCLEOTIDE SEQUENCE</scope>
    <source>
        <strain evidence="9">NBRC 30340</strain>
    </source>
</reference>
<dbReference type="EMBL" id="LC761683">
    <property type="protein sequence ID" value="BED42928.1"/>
    <property type="molecule type" value="mRNA"/>
</dbReference>
<comment type="similarity">
    <text evidence="2 7">Belongs to the cytochrome P450 family.</text>
</comment>
<dbReference type="GO" id="GO:0020037">
    <property type="term" value="F:heme binding"/>
    <property type="evidence" value="ECO:0007669"/>
    <property type="project" value="InterPro"/>
</dbReference>
<dbReference type="InterPro" id="IPR017972">
    <property type="entry name" value="Cyt_P450_CS"/>
</dbReference>